<keyword evidence="2" id="KW-1185">Reference proteome</keyword>
<evidence type="ECO:0000313" key="2">
    <source>
        <dbReference type="Proteomes" id="UP000789901"/>
    </source>
</evidence>
<name>A0ABN7UYV2_GIGMA</name>
<comment type="caution">
    <text evidence="1">The sequence shown here is derived from an EMBL/GenBank/DDBJ whole genome shotgun (WGS) entry which is preliminary data.</text>
</comment>
<feature type="non-terminal residue" evidence="1">
    <location>
        <position position="198"/>
    </location>
</feature>
<accession>A0ABN7UYV2</accession>
<sequence>MKVATTAIAIVTVISKRKTKVKINTNKKETKRIYELIKNKNLSGTALLKENQEQMIYVIRTLIERKEITLEIKYKEVMENKKEVELYTTEFEGYKTNTTKSKTDQNKAKHFNKLENIHEKLHMKIDNIPDNQLKNANYMLNHMVYTKGKNTERILSTYCQKKALKLLENGLYKKESETKSINQKITSLEKENIQLTKK</sequence>
<evidence type="ECO:0000313" key="1">
    <source>
        <dbReference type="EMBL" id="CAG8704373.1"/>
    </source>
</evidence>
<dbReference type="EMBL" id="CAJVQB010007492">
    <property type="protein sequence ID" value="CAG8704373.1"/>
    <property type="molecule type" value="Genomic_DNA"/>
</dbReference>
<gene>
    <name evidence="1" type="ORF">GMARGA_LOCUS12337</name>
</gene>
<reference evidence="1 2" key="1">
    <citation type="submission" date="2021-06" db="EMBL/GenBank/DDBJ databases">
        <authorList>
            <person name="Kallberg Y."/>
            <person name="Tangrot J."/>
            <person name="Rosling A."/>
        </authorList>
    </citation>
    <scope>NUCLEOTIDE SEQUENCE [LARGE SCALE GENOMIC DNA]</scope>
    <source>
        <strain evidence="1 2">120-4 pot B 10/14</strain>
    </source>
</reference>
<proteinExistence type="predicted"/>
<organism evidence="1 2">
    <name type="scientific">Gigaspora margarita</name>
    <dbReference type="NCBI Taxonomy" id="4874"/>
    <lineage>
        <taxon>Eukaryota</taxon>
        <taxon>Fungi</taxon>
        <taxon>Fungi incertae sedis</taxon>
        <taxon>Mucoromycota</taxon>
        <taxon>Glomeromycotina</taxon>
        <taxon>Glomeromycetes</taxon>
        <taxon>Diversisporales</taxon>
        <taxon>Gigasporaceae</taxon>
        <taxon>Gigaspora</taxon>
    </lineage>
</organism>
<protein>
    <submittedName>
        <fullName evidence="1">46415_t:CDS:1</fullName>
    </submittedName>
</protein>
<dbReference type="Proteomes" id="UP000789901">
    <property type="component" value="Unassembled WGS sequence"/>
</dbReference>